<dbReference type="InterPro" id="IPR002657">
    <property type="entry name" value="BilAc:Na_symport/Acr3"/>
</dbReference>
<dbReference type="GO" id="GO:0016020">
    <property type="term" value="C:membrane"/>
    <property type="evidence" value="ECO:0007669"/>
    <property type="project" value="UniProtKB-SubCell"/>
</dbReference>
<dbReference type="Gene3D" id="1.20.1530.20">
    <property type="match status" value="1"/>
</dbReference>
<feature type="transmembrane region" description="Helical" evidence="5">
    <location>
        <begin position="276"/>
        <end position="295"/>
    </location>
</feature>
<dbReference type="EMBL" id="AZAC01000003">
    <property type="protein sequence ID" value="KIX15398.1"/>
    <property type="molecule type" value="Genomic_DNA"/>
</dbReference>
<feature type="transmembrane region" description="Helical" evidence="5">
    <location>
        <begin position="122"/>
        <end position="145"/>
    </location>
</feature>
<keyword evidence="2 5" id="KW-0812">Transmembrane</keyword>
<gene>
    <name evidence="6" type="ORF">X474_03515</name>
</gene>
<dbReference type="AlphaFoldDB" id="A0A0D2HYL5"/>
<organism evidence="6 7">
    <name type="scientific">Dethiosulfatarculus sandiegensis</name>
    <dbReference type="NCBI Taxonomy" id="1429043"/>
    <lineage>
        <taxon>Bacteria</taxon>
        <taxon>Pseudomonadati</taxon>
        <taxon>Thermodesulfobacteriota</taxon>
        <taxon>Desulfarculia</taxon>
        <taxon>Desulfarculales</taxon>
        <taxon>Desulfarculaceae</taxon>
        <taxon>Dethiosulfatarculus</taxon>
    </lineage>
</organism>
<dbReference type="Pfam" id="PF01758">
    <property type="entry name" value="SBF"/>
    <property type="match status" value="1"/>
</dbReference>
<feature type="transmembrane region" description="Helical" evidence="5">
    <location>
        <begin position="215"/>
        <end position="235"/>
    </location>
</feature>
<evidence type="ECO:0000256" key="4">
    <source>
        <dbReference type="ARBA" id="ARBA00023136"/>
    </source>
</evidence>
<keyword evidence="3 5" id="KW-1133">Transmembrane helix</keyword>
<evidence type="ECO:0000256" key="2">
    <source>
        <dbReference type="ARBA" id="ARBA00022692"/>
    </source>
</evidence>
<feature type="transmembrane region" description="Helical" evidence="5">
    <location>
        <begin position="188"/>
        <end position="209"/>
    </location>
</feature>
<feature type="transmembrane region" description="Helical" evidence="5">
    <location>
        <begin position="62"/>
        <end position="85"/>
    </location>
</feature>
<dbReference type="STRING" id="1429043.X474_03515"/>
<comment type="caution">
    <text evidence="6">The sequence shown here is derived from an EMBL/GenBank/DDBJ whole genome shotgun (WGS) entry which is preliminary data.</text>
</comment>
<protein>
    <recommendedName>
        <fullName evidence="8">Bile acid:sodium symporter</fullName>
    </recommendedName>
</protein>
<keyword evidence="4 5" id="KW-0472">Membrane</keyword>
<dbReference type="RefSeq" id="WP_044346717.1">
    <property type="nucleotide sequence ID" value="NZ_AZAC01000003.1"/>
</dbReference>
<feature type="transmembrane region" description="Helical" evidence="5">
    <location>
        <begin position="247"/>
        <end position="270"/>
    </location>
</feature>
<feature type="transmembrane region" description="Helical" evidence="5">
    <location>
        <begin position="157"/>
        <end position="176"/>
    </location>
</feature>
<evidence type="ECO:0008006" key="8">
    <source>
        <dbReference type="Google" id="ProtNLM"/>
    </source>
</evidence>
<evidence type="ECO:0000256" key="5">
    <source>
        <dbReference type="SAM" id="Phobius"/>
    </source>
</evidence>
<sequence>MGRLLVNRDFILTVGLILGLFAGEMARFSQILTLPALAVVMTLSTLEIRGRHLKPVSALLRAGLWGILFNYLILSGILFLLSRLFSHDKALADGFLILAAAPPAVAVIPFTEFLKGDRPFSLLATAGAYLAALIIMPLLALTFWGSGLFNLSSLIKIFFLLIVLPVAAAQILRASNLDSKLQNIKGPITNWCFFIVTYSIVGLNSRFILTDIYEVLPVMLAAFASTFGLGLLVEFLGRILKVDHKRLASLVLLGTLKNYGLAGGLALALFSQKTALPAVVSTTFMVAYIIWLGLLKKWFGPGKAKQG</sequence>
<accession>A0A0D2HYL5</accession>
<dbReference type="OrthoDB" id="1119991at2"/>
<dbReference type="InterPro" id="IPR038770">
    <property type="entry name" value="Na+/solute_symporter_sf"/>
</dbReference>
<keyword evidence="7" id="KW-1185">Reference proteome</keyword>
<feature type="transmembrane region" description="Helical" evidence="5">
    <location>
        <begin position="91"/>
        <end position="110"/>
    </location>
</feature>
<proteinExistence type="predicted"/>
<evidence type="ECO:0000313" key="7">
    <source>
        <dbReference type="Proteomes" id="UP000032233"/>
    </source>
</evidence>
<evidence type="ECO:0000256" key="3">
    <source>
        <dbReference type="ARBA" id="ARBA00022989"/>
    </source>
</evidence>
<evidence type="ECO:0000313" key="6">
    <source>
        <dbReference type="EMBL" id="KIX15398.1"/>
    </source>
</evidence>
<dbReference type="InParanoid" id="A0A0D2HYL5"/>
<evidence type="ECO:0000256" key="1">
    <source>
        <dbReference type="ARBA" id="ARBA00004141"/>
    </source>
</evidence>
<dbReference type="Proteomes" id="UP000032233">
    <property type="component" value="Unassembled WGS sequence"/>
</dbReference>
<comment type="subcellular location">
    <subcellularLocation>
        <location evidence="1">Membrane</location>
        <topology evidence="1">Multi-pass membrane protein</topology>
    </subcellularLocation>
</comment>
<reference evidence="6 7" key="1">
    <citation type="submission" date="2013-11" db="EMBL/GenBank/DDBJ databases">
        <title>Metagenomic analysis of a methanogenic consortium involved in long chain n-alkane degradation.</title>
        <authorList>
            <person name="Davidova I.A."/>
            <person name="Callaghan A.V."/>
            <person name="Wawrik B."/>
            <person name="Pruitt S."/>
            <person name="Marks C."/>
            <person name="Duncan K.E."/>
            <person name="Suflita J.M."/>
        </authorList>
    </citation>
    <scope>NUCLEOTIDE SEQUENCE [LARGE SCALE GENOMIC DNA]</scope>
    <source>
        <strain evidence="6 7">SPR</strain>
    </source>
</reference>
<name>A0A0D2HYL5_9BACT</name>